<keyword evidence="3" id="KW-1185">Reference proteome</keyword>
<proteinExistence type="predicted"/>
<dbReference type="Proteomes" id="UP000635565">
    <property type="component" value="Unassembled WGS sequence"/>
</dbReference>
<dbReference type="InterPro" id="IPR025117">
    <property type="entry name" value="DUF4037"/>
</dbReference>
<feature type="domain" description="DUF4037" evidence="1">
    <location>
        <begin position="140"/>
        <end position="238"/>
    </location>
</feature>
<sequence length="372" mass="43378">MKGLELAESFFFEAVLPIIEREFPQLEDRYAAGLLGYGSDVLGHDDEWSRDHEWGPRCILWLNDRDYARFAERLNMTLNERLPEHFRDFATRFCFDEEVGCLVPAPSMEEGFHHVAITTVERYLELQYGLTDLEPTMFDWLCIPEQKLLELTRGKIFDDPVGDISAVRENFVYLPDDVWRFKLLYAWEKIKDYDVIGLCAARGDTLSARMMLYKTVEHVVRLTFLLNRTYYPGTMKWFSREFYALPRLAQEIGPRLESCLVLADLWQAVLLLEEALFLLFEEQQRLEITRPCQLLPPSPYSRGQMRASFVDVLTALRESLPPELQAGETPGAIDQWVTNDDMLLFADNFHKFKAIYQNNDKTPRDDVGDLMV</sequence>
<comment type="caution">
    <text evidence="2">The sequence shown here is derived from an EMBL/GenBank/DDBJ whole genome shotgun (WGS) entry which is preliminary data.</text>
</comment>
<organism evidence="2 3">
    <name type="scientific">Dictyobacter formicarum</name>
    <dbReference type="NCBI Taxonomy" id="2778368"/>
    <lineage>
        <taxon>Bacteria</taxon>
        <taxon>Bacillati</taxon>
        <taxon>Chloroflexota</taxon>
        <taxon>Ktedonobacteria</taxon>
        <taxon>Ktedonobacterales</taxon>
        <taxon>Dictyobacteraceae</taxon>
        <taxon>Dictyobacter</taxon>
    </lineage>
</organism>
<protein>
    <recommendedName>
        <fullName evidence="1">DUF4037 domain-containing protein</fullName>
    </recommendedName>
</protein>
<evidence type="ECO:0000313" key="2">
    <source>
        <dbReference type="EMBL" id="GHO89270.1"/>
    </source>
</evidence>
<dbReference type="EMBL" id="BNJJ01000033">
    <property type="protein sequence ID" value="GHO89270.1"/>
    <property type="molecule type" value="Genomic_DNA"/>
</dbReference>
<evidence type="ECO:0000313" key="3">
    <source>
        <dbReference type="Proteomes" id="UP000635565"/>
    </source>
</evidence>
<name>A0ABQ3VTJ0_9CHLR</name>
<accession>A0ABQ3VTJ0</accession>
<reference evidence="2 3" key="1">
    <citation type="journal article" date="2021" name="Int. J. Syst. Evol. Microbiol.">
        <title>Reticulibacter mediterranei gen. nov., sp. nov., within the new family Reticulibacteraceae fam. nov., and Ktedonospora formicarum gen. nov., sp. nov., Ktedonobacter robiniae sp. nov., Dictyobacter formicarum sp. nov. and Dictyobacter arantiisoli sp. nov., belonging to the class Ktedonobacteria.</title>
        <authorList>
            <person name="Yabe S."/>
            <person name="Zheng Y."/>
            <person name="Wang C.M."/>
            <person name="Sakai Y."/>
            <person name="Abe K."/>
            <person name="Yokota A."/>
            <person name="Donadio S."/>
            <person name="Cavaletti L."/>
            <person name="Monciardini P."/>
        </authorList>
    </citation>
    <scope>NUCLEOTIDE SEQUENCE [LARGE SCALE GENOMIC DNA]</scope>
    <source>
        <strain evidence="2 3">SOSP1-9</strain>
    </source>
</reference>
<dbReference type="RefSeq" id="WP_201366793.1">
    <property type="nucleotide sequence ID" value="NZ_BNJJ01000033.1"/>
</dbReference>
<dbReference type="Pfam" id="PF13228">
    <property type="entry name" value="DUF4037"/>
    <property type="match status" value="1"/>
</dbReference>
<evidence type="ECO:0000259" key="1">
    <source>
        <dbReference type="Pfam" id="PF13228"/>
    </source>
</evidence>
<gene>
    <name evidence="2" type="ORF">KSZ_72760</name>
</gene>